<evidence type="ECO:0000256" key="2">
    <source>
        <dbReference type="SAM" id="MobiDB-lite"/>
    </source>
</evidence>
<evidence type="ECO:0000256" key="3">
    <source>
        <dbReference type="SAM" id="SignalP"/>
    </source>
</evidence>
<evidence type="ECO:0000256" key="1">
    <source>
        <dbReference type="ARBA" id="ARBA00023157"/>
    </source>
</evidence>
<dbReference type="InterPro" id="IPR016187">
    <property type="entry name" value="CTDL_fold"/>
</dbReference>
<dbReference type="PROSITE" id="PS00615">
    <property type="entry name" value="C_TYPE_LECTIN_1"/>
    <property type="match status" value="2"/>
</dbReference>
<keyword evidence="1" id="KW-1015">Disulfide bond</keyword>
<dbReference type="InterPro" id="IPR001304">
    <property type="entry name" value="C-type_lectin-like"/>
</dbReference>
<dbReference type="EMBL" id="JAUCMV010000004">
    <property type="protein sequence ID" value="KAK0402065.1"/>
    <property type="molecule type" value="Genomic_DNA"/>
</dbReference>
<keyword evidence="3" id="KW-0732">Signal</keyword>
<organism evidence="5 6">
    <name type="scientific">Steinernema hermaphroditum</name>
    <dbReference type="NCBI Taxonomy" id="289476"/>
    <lineage>
        <taxon>Eukaryota</taxon>
        <taxon>Metazoa</taxon>
        <taxon>Ecdysozoa</taxon>
        <taxon>Nematoda</taxon>
        <taxon>Chromadorea</taxon>
        <taxon>Rhabditida</taxon>
        <taxon>Tylenchina</taxon>
        <taxon>Panagrolaimomorpha</taxon>
        <taxon>Strongyloidoidea</taxon>
        <taxon>Steinernematidae</taxon>
        <taxon>Steinernema</taxon>
    </lineage>
</organism>
<dbReference type="InterPro" id="IPR018378">
    <property type="entry name" value="C-type_lectin_CS"/>
</dbReference>
<evidence type="ECO:0000313" key="5">
    <source>
        <dbReference type="EMBL" id="KAK0402065.1"/>
    </source>
</evidence>
<feature type="chain" id="PRO_5041418855" description="C-type lectin domain-containing protein" evidence="3">
    <location>
        <begin position="19"/>
        <end position="495"/>
    </location>
</feature>
<sequence>MGMSIPILLALLLALSSAFQCPVKKSACPRGAVESADGSKCFQLVDIPSDFVEAQDLCSTFGGQLAVVESIDDNKLIYEATQKKKFGEYWIGGIDLFGQQNWAWTDGRVMNFTNFGKECGCQAKTSGAGCSKVYSEGKWSSSQCYAQLPYVCEMPVKCKAPTTPKPTPSPITTSTTTTTESPELPTVRLECSVQPKVTFENNVYMLTNEDHTWKEAEECCVSNGGHLTSILSHREAEFVAGLLKSVQDTNIWIGGERVDGKFRWVDGSKWEYASFSREPSSDIQENCVEIDSADHKQWSNYVCDHAHRSVCKITSATESRTLEPPTLPPKTPEPTTIPKITKPTPEATTTTRQPTTTSKPAPTQNPLCTKYGHRCFQNHAYAINQNTLTWAQARDHCMKQGGHLASIHSPEESAFIAKLGKDLFIRSDLWIGGERVAKSTYTWIDESAWDYTLWNEKQPNVDAGNDCLQIFDANLLKWANYDCARQYASICKIKI</sequence>
<reference evidence="5" key="1">
    <citation type="submission" date="2023-06" db="EMBL/GenBank/DDBJ databases">
        <title>Genomic analysis of the entomopathogenic nematode Steinernema hermaphroditum.</title>
        <authorList>
            <person name="Schwarz E.M."/>
            <person name="Heppert J.K."/>
            <person name="Baniya A."/>
            <person name="Schwartz H.T."/>
            <person name="Tan C.-H."/>
            <person name="Antoshechkin I."/>
            <person name="Sternberg P.W."/>
            <person name="Goodrich-Blair H."/>
            <person name="Dillman A.R."/>
        </authorList>
    </citation>
    <scope>NUCLEOTIDE SEQUENCE</scope>
    <source>
        <strain evidence="5">PS9179</strain>
        <tissue evidence="5">Whole animal</tissue>
    </source>
</reference>
<dbReference type="CDD" id="cd00037">
    <property type="entry name" value="CLECT"/>
    <property type="match status" value="3"/>
</dbReference>
<dbReference type="InterPro" id="IPR050111">
    <property type="entry name" value="C-type_lectin/snaclec_domain"/>
</dbReference>
<evidence type="ECO:0000313" key="6">
    <source>
        <dbReference type="Proteomes" id="UP001175271"/>
    </source>
</evidence>
<evidence type="ECO:0000259" key="4">
    <source>
        <dbReference type="PROSITE" id="PS50041"/>
    </source>
</evidence>
<feature type="region of interest" description="Disordered" evidence="2">
    <location>
        <begin position="318"/>
        <end position="364"/>
    </location>
</feature>
<comment type="caution">
    <text evidence="5">The sequence shown here is derived from an EMBL/GenBank/DDBJ whole genome shotgun (WGS) entry which is preliminary data.</text>
</comment>
<accession>A0AA39LM20</accession>
<feature type="domain" description="C-type lectin" evidence="4">
    <location>
        <begin position="37"/>
        <end position="153"/>
    </location>
</feature>
<name>A0AA39LM20_9BILA</name>
<feature type="compositionally biased region" description="Low complexity" evidence="2">
    <location>
        <begin position="333"/>
        <end position="360"/>
    </location>
</feature>
<proteinExistence type="predicted"/>
<dbReference type="SUPFAM" id="SSF56436">
    <property type="entry name" value="C-type lectin-like"/>
    <property type="match status" value="3"/>
</dbReference>
<dbReference type="InterPro" id="IPR016186">
    <property type="entry name" value="C-type_lectin-like/link_sf"/>
</dbReference>
<feature type="signal peptide" evidence="3">
    <location>
        <begin position="1"/>
        <end position="18"/>
    </location>
</feature>
<dbReference type="Proteomes" id="UP001175271">
    <property type="component" value="Unassembled WGS sequence"/>
</dbReference>
<dbReference type="Gene3D" id="3.10.100.10">
    <property type="entry name" value="Mannose-Binding Protein A, subunit A"/>
    <property type="match status" value="3"/>
</dbReference>
<dbReference type="AlphaFoldDB" id="A0AA39LM20"/>
<protein>
    <recommendedName>
        <fullName evidence="4">C-type lectin domain-containing protein</fullName>
    </recommendedName>
</protein>
<keyword evidence="6" id="KW-1185">Reference proteome</keyword>
<dbReference type="PANTHER" id="PTHR22803">
    <property type="entry name" value="MANNOSE, PHOSPHOLIPASE, LECTIN RECEPTOR RELATED"/>
    <property type="match status" value="1"/>
</dbReference>
<dbReference type="PROSITE" id="PS50041">
    <property type="entry name" value="C_TYPE_LECTIN_2"/>
    <property type="match status" value="3"/>
</dbReference>
<dbReference type="SMART" id="SM00034">
    <property type="entry name" value="CLECT"/>
    <property type="match status" value="3"/>
</dbReference>
<feature type="domain" description="C-type lectin" evidence="4">
    <location>
        <begin position="376"/>
        <end position="492"/>
    </location>
</feature>
<feature type="domain" description="C-type lectin" evidence="4">
    <location>
        <begin position="199"/>
        <end position="312"/>
    </location>
</feature>
<dbReference type="Pfam" id="PF00059">
    <property type="entry name" value="Lectin_C"/>
    <property type="match status" value="3"/>
</dbReference>
<gene>
    <name evidence="5" type="ORF">QR680_016125</name>
</gene>